<accession>A0A6C0EL71</accession>
<organism evidence="2">
    <name type="scientific">viral metagenome</name>
    <dbReference type="NCBI Taxonomy" id="1070528"/>
    <lineage>
        <taxon>unclassified sequences</taxon>
        <taxon>metagenomes</taxon>
        <taxon>organismal metagenomes</taxon>
    </lineage>
</organism>
<dbReference type="AlphaFoldDB" id="A0A6C0EL71"/>
<feature type="compositionally biased region" description="Basic and acidic residues" evidence="1">
    <location>
        <begin position="21"/>
        <end position="32"/>
    </location>
</feature>
<evidence type="ECO:0000256" key="1">
    <source>
        <dbReference type="SAM" id="MobiDB-lite"/>
    </source>
</evidence>
<name>A0A6C0EL71_9ZZZZ</name>
<protein>
    <submittedName>
        <fullName evidence="2">Uncharacterized protein</fullName>
    </submittedName>
</protein>
<feature type="region of interest" description="Disordered" evidence="1">
    <location>
        <begin position="1"/>
        <end position="32"/>
    </location>
</feature>
<evidence type="ECO:0000313" key="2">
    <source>
        <dbReference type="EMBL" id="QHT28085.1"/>
    </source>
</evidence>
<reference evidence="2" key="1">
    <citation type="journal article" date="2020" name="Nature">
        <title>Giant virus diversity and host interactions through global metagenomics.</title>
        <authorList>
            <person name="Schulz F."/>
            <person name="Roux S."/>
            <person name="Paez-Espino D."/>
            <person name="Jungbluth S."/>
            <person name="Walsh D.A."/>
            <person name="Denef V.J."/>
            <person name="McMahon K.D."/>
            <person name="Konstantinidis K.T."/>
            <person name="Eloe-Fadrosh E.A."/>
            <person name="Kyrpides N.C."/>
            <person name="Woyke T."/>
        </authorList>
    </citation>
    <scope>NUCLEOTIDE SEQUENCE</scope>
    <source>
        <strain evidence="2">GVMAG-M-3300001348-25</strain>
    </source>
</reference>
<proteinExistence type="predicted"/>
<dbReference type="EMBL" id="MN738851">
    <property type="protein sequence ID" value="QHT28085.1"/>
    <property type="molecule type" value="Genomic_DNA"/>
</dbReference>
<sequence>MKRSNGTRKLDNKTSNNVGNETKKTKQLREKKDKTQTKIIIENEKILSSYKLLSADLDKNISEILKIASQGEYNQISKKYDEQDFFAIFDKIEDQKKEAKNYEHYEKFRNMSIQTIQSIWKSIYQFRELKDALGQIETLEDRVDILDDTEKLKKYIEELSKKIKPIIPEQTVTMPMAQIKEPYFTYIQIFGLPDKGQFDIVLLKYLNGILDDMGKVEAMSFLNENKEVILEKLKNAGPEGFY</sequence>